<reference evidence="1 2" key="1">
    <citation type="submission" date="2014-01" db="EMBL/GenBank/DDBJ databases">
        <authorList>
            <person name="Dobos K."/>
            <person name="Lenaerts A."/>
            <person name="Ordway D."/>
            <person name="DeGroote M.A."/>
            <person name="Parker T."/>
            <person name="Sizemore C."/>
            <person name="Tallon L.J."/>
            <person name="Sadzewicz L.K."/>
            <person name="Sengamalay N."/>
            <person name="Fraser C.M."/>
            <person name="Hine E."/>
            <person name="Shefchek K.A."/>
            <person name="Das S.P."/>
            <person name="Tettelin H."/>
        </authorList>
    </citation>
    <scope>NUCLEOTIDE SEQUENCE [LARGE SCALE GENOMIC DNA]</scope>
    <source>
        <strain evidence="1 2">Harvey</strain>
    </source>
</reference>
<name>A0ABP3A2F0_MYCUL</name>
<dbReference type="Proteomes" id="UP000020681">
    <property type="component" value="Unassembled WGS sequence"/>
</dbReference>
<accession>A0ABP3A2F0</accession>
<proteinExistence type="predicted"/>
<protein>
    <submittedName>
        <fullName evidence="1">PE family protein</fullName>
    </submittedName>
</protein>
<comment type="caution">
    <text evidence="1">The sequence shown here is derived from an EMBL/GenBank/DDBJ whole genome shotgun (WGS) entry which is preliminary data.</text>
</comment>
<organism evidence="1 2">
    <name type="scientific">Mycobacterium ulcerans str. Harvey</name>
    <dbReference type="NCBI Taxonomy" id="1299332"/>
    <lineage>
        <taxon>Bacteria</taxon>
        <taxon>Bacillati</taxon>
        <taxon>Actinomycetota</taxon>
        <taxon>Actinomycetes</taxon>
        <taxon>Mycobacteriales</taxon>
        <taxon>Mycobacteriaceae</taxon>
        <taxon>Mycobacterium</taxon>
        <taxon>Mycobacterium ulcerans group</taxon>
    </lineage>
</organism>
<sequence length="41" mass="3953">MPPDGFPDGGGGQMSYVFATPELVAAAATDLAGVQGSGVVD</sequence>
<evidence type="ECO:0000313" key="1">
    <source>
        <dbReference type="EMBL" id="EUA85787.1"/>
    </source>
</evidence>
<keyword evidence="2" id="KW-1185">Reference proteome</keyword>
<evidence type="ECO:0000313" key="2">
    <source>
        <dbReference type="Proteomes" id="UP000020681"/>
    </source>
</evidence>
<gene>
    <name evidence="1" type="ORF">I551_7862</name>
</gene>
<dbReference type="EMBL" id="JAOL01000189">
    <property type="protein sequence ID" value="EUA85787.1"/>
    <property type="molecule type" value="Genomic_DNA"/>
</dbReference>